<dbReference type="InterPro" id="IPR055127">
    <property type="entry name" value="YEATS2_3HBD"/>
</dbReference>
<reference evidence="4 5" key="1">
    <citation type="journal article" date="2010" name="Cell">
        <title>The genome of Naegleria gruberi illuminates early eukaryotic versatility.</title>
        <authorList>
            <person name="Fritz-Laylin L.K."/>
            <person name="Prochnik S.E."/>
            <person name="Ginger M.L."/>
            <person name="Dacks J.B."/>
            <person name="Carpenter M.L."/>
            <person name="Field M.C."/>
            <person name="Kuo A."/>
            <person name="Paredez A."/>
            <person name="Chapman J."/>
            <person name="Pham J."/>
            <person name="Shu S."/>
            <person name="Neupane R."/>
            <person name="Cipriano M."/>
            <person name="Mancuso J."/>
            <person name="Tu H."/>
            <person name="Salamov A."/>
            <person name="Lindquist E."/>
            <person name="Shapiro H."/>
            <person name="Lucas S."/>
            <person name="Grigoriev I.V."/>
            <person name="Cande W.Z."/>
            <person name="Fulton C."/>
            <person name="Rokhsar D.S."/>
            <person name="Dawson S.C."/>
        </authorList>
    </citation>
    <scope>NUCLEOTIDE SEQUENCE [LARGE SCALE GENOMIC DNA]</scope>
    <source>
        <strain evidence="4 5">NEG-M</strain>
    </source>
</reference>
<dbReference type="Proteomes" id="UP000006671">
    <property type="component" value="Unassembled WGS sequence"/>
</dbReference>
<organism evidence="5">
    <name type="scientific">Naegleria gruberi</name>
    <name type="common">Amoeba</name>
    <dbReference type="NCBI Taxonomy" id="5762"/>
    <lineage>
        <taxon>Eukaryota</taxon>
        <taxon>Discoba</taxon>
        <taxon>Heterolobosea</taxon>
        <taxon>Tetramitia</taxon>
        <taxon>Eutetramitia</taxon>
        <taxon>Vahlkampfiidae</taxon>
        <taxon>Naegleria</taxon>
    </lineage>
</organism>
<dbReference type="GeneID" id="8847616"/>
<dbReference type="PANTHER" id="PTHR23195">
    <property type="entry name" value="YEATS DOMAIN"/>
    <property type="match status" value="1"/>
</dbReference>
<dbReference type="InParanoid" id="D2VHR7"/>
<dbReference type="Pfam" id="PF22951">
    <property type="entry name" value="3HBD"/>
    <property type="match status" value="1"/>
</dbReference>
<proteinExistence type="predicted"/>
<keyword evidence="5" id="KW-1185">Reference proteome</keyword>
<dbReference type="InterPro" id="IPR055129">
    <property type="entry name" value="YEATS_dom"/>
</dbReference>
<name>D2VHR7_NAEGR</name>
<dbReference type="InterPro" id="IPR038704">
    <property type="entry name" value="YEAST_sf"/>
</dbReference>
<dbReference type="OrthoDB" id="1741717at2759"/>
<dbReference type="Pfam" id="PF03366">
    <property type="entry name" value="YEATS"/>
    <property type="match status" value="1"/>
</dbReference>
<evidence type="ECO:0000313" key="5">
    <source>
        <dbReference type="Proteomes" id="UP000006671"/>
    </source>
</evidence>
<gene>
    <name evidence="4" type="ORF">NAEGRDRAFT_68421</name>
</gene>
<evidence type="ECO:0000259" key="3">
    <source>
        <dbReference type="PROSITE" id="PS51037"/>
    </source>
</evidence>
<keyword evidence="1 2" id="KW-0539">Nucleus</keyword>
<feature type="domain" description="YEATS" evidence="3">
    <location>
        <begin position="1"/>
        <end position="219"/>
    </location>
</feature>
<dbReference type="RefSeq" id="XP_002676385.1">
    <property type="nucleotide sequence ID" value="XM_002676339.1"/>
</dbReference>
<dbReference type="GO" id="GO:0006355">
    <property type="term" value="P:regulation of DNA-templated transcription"/>
    <property type="evidence" value="ECO:0007669"/>
    <property type="project" value="InterPro"/>
</dbReference>
<comment type="subcellular location">
    <subcellularLocation>
        <location evidence="2">Nucleus</location>
    </subcellularLocation>
</comment>
<evidence type="ECO:0000256" key="2">
    <source>
        <dbReference type="PROSITE-ProRule" id="PRU00376"/>
    </source>
</evidence>
<dbReference type="AlphaFoldDB" id="D2VHR7"/>
<dbReference type="STRING" id="5762.D2VHR7"/>
<sequence>MSDEEVEIQVVDYDETLKEKIAEEQLINERLKEASTKLEVVKKVWGTCNFVKKARITIDPSFAPNDVIDVHHPPFHLSRRGYGEFQVIIQLHFKGNTDINKPLEIVHNLRLDKAKTGKIVNATETIADIELDKQALAETDTFTEAQEKKVKQRLTINSDDEFADDEVVHVKAKTKPPSKKKKRSTGAEAVDENSINNEILSSYNFFIPDTPFPPISSDPDVLTYPTTLFKSLTIEEIQVRETCQMFPIIKESNMELPYLSATESTFTKWTLGKRLAAEKLRALHVKRYLLEKDSNFSLTTSNIFKLCRCTGLSPIVNNQTEIDLNEKDQVIESPRFCKYCGSHHQQNDFDHLQDRCRKRMKIPSSTNHLANSCTHSLEEILSREDSHTPCNICLSSQSGQQVDFSEDIGITSILDECGFKLQDKDCENLFNGLFKKFASNLLSHSVSIYKEQSTHETFKEKEGKVLVPYHIYQAIIDCDQFDFLRNNLKTDQNNKRKRP</sequence>
<dbReference type="VEuPathDB" id="AmoebaDB:NAEGRDRAFT_68421"/>
<evidence type="ECO:0000256" key="1">
    <source>
        <dbReference type="ARBA" id="ARBA00023242"/>
    </source>
</evidence>
<dbReference type="eggNOG" id="KOG3149">
    <property type="taxonomic scope" value="Eukaryota"/>
</dbReference>
<dbReference type="Gene3D" id="2.60.40.1970">
    <property type="entry name" value="YEATS domain"/>
    <property type="match status" value="1"/>
</dbReference>
<dbReference type="PROSITE" id="PS51037">
    <property type="entry name" value="YEATS"/>
    <property type="match status" value="1"/>
</dbReference>
<dbReference type="OMA" id="HFKGNTD"/>
<evidence type="ECO:0000313" key="4">
    <source>
        <dbReference type="EMBL" id="EFC43641.1"/>
    </source>
</evidence>
<dbReference type="EMBL" id="GG738872">
    <property type="protein sequence ID" value="EFC43641.1"/>
    <property type="molecule type" value="Genomic_DNA"/>
</dbReference>
<dbReference type="KEGG" id="ngr:NAEGRDRAFT_68421"/>
<accession>D2VHR7</accession>
<dbReference type="InterPro" id="IPR005033">
    <property type="entry name" value="YEATS"/>
</dbReference>
<dbReference type="GO" id="GO:0005634">
    <property type="term" value="C:nucleus"/>
    <property type="evidence" value="ECO:0007669"/>
    <property type="project" value="UniProtKB-SubCell"/>
</dbReference>
<protein>
    <submittedName>
        <fullName evidence="4">Predicted protein</fullName>
    </submittedName>
</protein>